<proteinExistence type="predicted"/>
<evidence type="ECO:0000313" key="1">
    <source>
        <dbReference type="EMBL" id="WZO33261.1"/>
    </source>
</evidence>
<sequence length="75" mass="8272">MEAFTPDAYVEDGAAQYHGREGIAEWNHTDNLGVGMRFDLLSVSGYGDDTYDVALRATSRRFTGTGTMHITLREG</sequence>
<dbReference type="InterPro" id="IPR032710">
    <property type="entry name" value="NTF2-like_dom_sf"/>
</dbReference>
<dbReference type="AlphaFoldDB" id="A0AAU6S8Q0"/>
<dbReference type="Gene3D" id="3.10.450.50">
    <property type="match status" value="1"/>
</dbReference>
<protein>
    <submittedName>
        <fullName evidence="1">Nuclear transport factor 2 family protein</fullName>
    </submittedName>
</protein>
<dbReference type="RefSeq" id="WP_349427825.1">
    <property type="nucleotide sequence ID" value="NZ_CP151632.1"/>
</dbReference>
<gene>
    <name evidence="1" type="ORF">MRBLWS13_000879</name>
</gene>
<name>A0AAU6S8Q0_9MICO</name>
<dbReference type="EMBL" id="CP151632">
    <property type="protein sequence ID" value="WZO33261.1"/>
    <property type="molecule type" value="Genomic_DNA"/>
</dbReference>
<dbReference type="SUPFAM" id="SSF54427">
    <property type="entry name" value="NTF2-like"/>
    <property type="match status" value="1"/>
</dbReference>
<organism evidence="1">
    <name type="scientific">Microbacterium sp. LWS13-1.2</name>
    <dbReference type="NCBI Taxonomy" id="3135264"/>
    <lineage>
        <taxon>Bacteria</taxon>
        <taxon>Bacillati</taxon>
        <taxon>Actinomycetota</taxon>
        <taxon>Actinomycetes</taxon>
        <taxon>Micrococcales</taxon>
        <taxon>Microbacteriaceae</taxon>
        <taxon>Microbacterium</taxon>
    </lineage>
</organism>
<reference evidence="1" key="1">
    <citation type="submission" date="2024-04" db="EMBL/GenBank/DDBJ databases">
        <authorList>
            <person name="Roder T."/>
            <person name="Oberhansli S."/>
            <person name="Kreuzer M."/>
        </authorList>
    </citation>
    <scope>NUCLEOTIDE SEQUENCE</scope>
    <source>
        <strain evidence="1">LWS13-1.2</strain>
    </source>
</reference>
<accession>A0AAU6S8Q0</accession>